<dbReference type="Proteomes" id="UP000887580">
    <property type="component" value="Unplaced"/>
</dbReference>
<name>A0AC35GPT2_9BILA</name>
<dbReference type="WBParaSite" id="PS1159_v2.g7405.t1">
    <property type="protein sequence ID" value="PS1159_v2.g7405.t1"/>
    <property type="gene ID" value="PS1159_v2.g7405"/>
</dbReference>
<accession>A0AC35GPT2</accession>
<protein>
    <submittedName>
        <fullName evidence="2">Mitochondrial chaperone BCS1</fullName>
    </submittedName>
</protein>
<evidence type="ECO:0000313" key="1">
    <source>
        <dbReference type="Proteomes" id="UP000887580"/>
    </source>
</evidence>
<sequence>MKNMVMASNMTNNGNNILDGGYDDAAKLIMGQLLSNPLFSGGALLSIAGFLMYLINWAWNFGYGLFRQRVYEYVIDHINENSKWETQNLQVNTTLNQKETGASRLSHKLIPGFGYHCFYYKNRVIYFQRALERGEHAMVRNEQKMMESIVLSTFCGSPEFWKQFLDDASMAYHKALDKGLTIYTCASSMSWGVSCNLRNKRPFETVILDDGIAEKICADIETFNSSEKWYLDRGISYRRGYLLYGPPGTGKSSFIAALASHLGYDIATLNLTCLLNSIDGIASAEKRILFMTTNFKENLDEALIRPGRVDLQIEFGNCTPSMTKKMFSRFYENNVCEKNVKEFCEATSELEKPFSPAQLQKHLIVYKNSPKAAIENVRELQ</sequence>
<proteinExistence type="predicted"/>
<evidence type="ECO:0000313" key="2">
    <source>
        <dbReference type="WBParaSite" id="PS1159_v2.g7405.t1"/>
    </source>
</evidence>
<organism evidence="1 2">
    <name type="scientific">Panagrolaimus sp. PS1159</name>
    <dbReference type="NCBI Taxonomy" id="55785"/>
    <lineage>
        <taxon>Eukaryota</taxon>
        <taxon>Metazoa</taxon>
        <taxon>Ecdysozoa</taxon>
        <taxon>Nematoda</taxon>
        <taxon>Chromadorea</taxon>
        <taxon>Rhabditida</taxon>
        <taxon>Tylenchina</taxon>
        <taxon>Panagrolaimomorpha</taxon>
        <taxon>Panagrolaimoidea</taxon>
        <taxon>Panagrolaimidae</taxon>
        <taxon>Panagrolaimus</taxon>
    </lineage>
</organism>
<reference evidence="2" key="1">
    <citation type="submission" date="2022-11" db="UniProtKB">
        <authorList>
            <consortium name="WormBaseParasite"/>
        </authorList>
    </citation>
    <scope>IDENTIFICATION</scope>
</reference>